<dbReference type="InterPro" id="IPR036236">
    <property type="entry name" value="Znf_C2H2_sf"/>
</dbReference>
<evidence type="ECO:0000256" key="7">
    <source>
        <dbReference type="ARBA" id="ARBA00023242"/>
    </source>
</evidence>
<keyword evidence="3 8" id="KW-0863">Zinc-finger</keyword>
<feature type="domain" description="C2H2-type" evidence="10">
    <location>
        <begin position="338"/>
        <end position="367"/>
    </location>
</feature>
<keyword evidence="9" id="KW-1015">Disulfide bond</keyword>
<dbReference type="PROSITE" id="PS00028">
    <property type="entry name" value="ZINC_FINGER_C2H2_1"/>
    <property type="match status" value="4"/>
</dbReference>
<evidence type="ECO:0000313" key="12">
    <source>
        <dbReference type="EMBL" id="KAK0162838.1"/>
    </source>
</evidence>
<keyword evidence="5" id="KW-0805">Transcription regulation</keyword>
<reference evidence="12" key="2">
    <citation type="submission" date="2023-03" db="EMBL/GenBank/DDBJ databases">
        <authorList>
            <person name="Inwood S.N."/>
            <person name="Skelly J.G."/>
            <person name="Guhlin J."/>
            <person name="Harrop T.W.R."/>
            <person name="Goldson S.G."/>
            <person name="Dearden P.K."/>
        </authorList>
    </citation>
    <scope>NUCLEOTIDE SEQUENCE</scope>
    <source>
        <strain evidence="12">Lincoln</strain>
        <tissue evidence="12">Whole body</tissue>
    </source>
</reference>
<keyword evidence="2" id="KW-0479">Metal-binding</keyword>
<dbReference type="Gene3D" id="3.30.160.60">
    <property type="entry name" value="Classic Zinc Finger"/>
    <property type="match status" value="1"/>
</dbReference>
<comment type="caution">
    <text evidence="12">The sequence shown here is derived from an EMBL/GenBank/DDBJ whole genome shotgun (WGS) entry which is preliminary data.</text>
</comment>
<evidence type="ECO:0000256" key="5">
    <source>
        <dbReference type="ARBA" id="ARBA00023015"/>
    </source>
</evidence>
<dbReference type="Proteomes" id="UP001168972">
    <property type="component" value="Unassembled WGS sequence"/>
</dbReference>
<name>A0AA39F4N9_MICHY</name>
<dbReference type="InterPro" id="IPR051061">
    <property type="entry name" value="Zinc_finger_trans_reg"/>
</dbReference>
<feature type="domain" description="C2H2-type" evidence="10">
    <location>
        <begin position="66"/>
        <end position="96"/>
    </location>
</feature>
<evidence type="ECO:0000256" key="1">
    <source>
        <dbReference type="ARBA" id="ARBA00004123"/>
    </source>
</evidence>
<accession>A0AA39F4N9</accession>
<dbReference type="InterPro" id="IPR013087">
    <property type="entry name" value="Znf_C2H2_type"/>
</dbReference>
<dbReference type="PANTHER" id="PTHR46179">
    <property type="entry name" value="ZINC FINGER PROTEIN"/>
    <property type="match status" value="1"/>
</dbReference>
<keyword evidence="4" id="KW-0862">Zinc</keyword>
<dbReference type="InterPro" id="IPR001190">
    <property type="entry name" value="SRCR"/>
</dbReference>
<evidence type="ECO:0000259" key="10">
    <source>
        <dbReference type="PROSITE" id="PS50157"/>
    </source>
</evidence>
<feature type="domain" description="C2H2-type" evidence="10">
    <location>
        <begin position="432"/>
        <end position="462"/>
    </location>
</feature>
<dbReference type="EMBL" id="JAQQBR010001833">
    <property type="protein sequence ID" value="KAK0162838.1"/>
    <property type="molecule type" value="Genomic_DNA"/>
</dbReference>
<proteinExistence type="predicted"/>
<dbReference type="PROSITE" id="PS50157">
    <property type="entry name" value="ZINC_FINGER_C2H2_2"/>
    <property type="match status" value="4"/>
</dbReference>
<keyword evidence="13" id="KW-1185">Reference proteome</keyword>
<comment type="caution">
    <text evidence="9">Lacks conserved residue(s) required for the propagation of feature annotation.</text>
</comment>
<dbReference type="GO" id="GO:0016020">
    <property type="term" value="C:membrane"/>
    <property type="evidence" value="ECO:0007669"/>
    <property type="project" value="InterPro"/>
</dbReference>
<organism evidence="12 13">
    <name type="scientific">Microctonus hyperodae</name>
    <name type="common">Parasitoid wasp</name>
    <dbReference type="NCBI Taxonomy" id="165561"/>
    <lineage>
        <taxon>Eukaryota</taxon>
        <taxon>Metazoa</taxon>
        <taxon>Ecdysozoa</taxon>
        <taxon>Arthropoda</taxon>
        <taxon>Hexapoda</taxon>
        <taxon>Insecta</taxon>
        <taxon>Pterygota</taxon>
        <taxon>Neoptera</taxon>
        <taxon>Endopterygota</taxon>
        <taxon>Hymenoptera</taxon>
        <taxon>Apocrita</taxon>
        <taxon>Ichneumonoidea</taxon>
        <taxon>Braconidae</taxon>
        <taxon>Euphorinae</taxon>
        <taxon>Microctonus</taxon>
    </lineage>
</organism>
<dbReference type="GO" id="GO:0006357">
    <property type="term" value="P:regulation of transcription by RNA polymerase II"/>
    <property type="evidence" value="ECO:0007669"/>
    <property type="project" value="TreeGrafter"/>
</dbReference>
<dbReference type="SUPFAM" id="SSF57667">
    <property type="entry name" value="beta-beta-alpha zinc fingers"/>
    <property type="match status" value="1"/>
</dbReference>
<dbReference type="PROSITE" id="PS50287">
    <property type="entry name" value="SRCR_2"/>
    <property type="match status" value="1"/>
</dbReference>
<sequence>MGQGTECAERPTEVSVIRFVSRNRTIEEIAPKKEIYTCKQTGCGKIFTNFDEYKTHEALEELKIRFICREPGCGKELSDPGTMWRHYQECHSNETNLFVCPYTSCGSLHGTSENLEEHIESCHRQPPTLPTEPEIICFEGPGSTSIDEDISRNDDEEIIDDDDDDYIEKDKKYNRTKKSREILKKNNYIVNSKNLSNNTNVYAIKDERLMQESSNDNNISANTLSENEIIRDDFFINNKYDDGSGNICQENDDSTNLSFTTDDNKFVNNDFIIESTEKKLNDHRIDLGNLERVFRSGFEGEQTKIESNNIDSNGGIISDDEEYTPKKQRMSRYKQEPYKCEINGCGKMYKYISHYRHHQDSHKVQESKEINKPTKLIRPKQGKATTVSFFLCKMPGCGAQVNNVTSLWKHYQDNHANSKESIVQSPKNNQLFRCKIPNCEMEFRTSVQLYKHFNDVHTNGTALMTSTNGKTGGDSDNIHFVDERTQNDNNTTNAQGNFKTDFKANCNVNMNGYDEDNDDRSLIPLIRIKEESHD</sequence>
<evidence type="ECO:0000256" key="6">
    <source>
        <dbReference type="ARBA" id="ARBA00023163"/>
    </source>
</evidence>
<feature type="disulfide bond" evidence="9">
    <location>
        <begin position="90"/>
        <end position="100"/>
    </location>
</feature>
<protein>
    <submittedName>
        <fullName evidence="12">Uncharacterized protein</fullName>
    </submittedName>
</protein>
<keyword evidence="7" id="KW-0539">Nucleus</keyword>
<dbReference type="GO" id="GO:0005634">
    <property type="term" value="C:nucleus"/>
    <property type="evidence" value="ECO:0007669"/>
    <property type="project" value="UniProtKB-SubCell"/>
</dbReference>
<evidence type="ECO:0000256" key="3">
    <source>
        <dbReference type="ARBA" id="ARBA00022771"/>
    </source>
</evidence>
<gene>
    <name evidence="12" type="ORF">PV327_006582</name>
</gene>
<evidence type="ECO:0000256" key="9">
    <source>
        <dbReference type="PROSITE-ProRule" id="PRU00196"/>
    </source>
</evidence>
<evidence type="ECO:0000256" key="8">
    <source>
        <dbReference type="PROSITE-ProRule" id="PRU00042"/>
    </source>
</evidence>
<dbReference type="GO" id="GO:0008270">
    <property type="term" value="F:zinc ion binding"/>
    <property type="evidence" value="ECO:0007669"/>
    <property type="project" value="UniProtKB-KW"/>
</dbReference>
<feature type="domain" description="SRCR" evidence="11">
    <location>
        <begin position="17"/>
        <end position="138"/>
    </location>
</feature>
<dbReference type="AlphaFoldDB" id="A0AA39F4N9"/>
<reference evidence="12" key="1">
    <citation type="journal article" date="2023" name="bioRxiv">
        <title>Scaffold-level genome assemblies of two parasitoid biocontrol wasps reveal the parthenogenesis mechanism and an associated novel virus.</title>
        <authorList>
            <person name="Inwood S."/>
            <person name="Skelly J."/>
            <person name="Guhlin J."/>
            <person name="Harrop T."/>
            <person name="Goldson S."/>
            <person name="Dearden P."/>
        </authorList>
    </citation>
    <scope>NUCLEOTIDE SEQUENCE</scope>
    <source>
        <strain evidence="12">Lincoln</strain>
        <tissue evidence="12">Whole body</tissue>
    </source>
</reference>
<dbReference type="PANTHER" id="PTHR46179:SF13">
    <property type="entry name" value="C2H2-TYPE DOMAIN-CONTAINING PROTEIN"/>
    <property type="match status" value="1"/>
</dbReference>
<keyword evidence="6" id="KW-0804">Transcription</keyword>
<evidence type="ECO:0000256" key="4">
    <source>
        <dbReference type="ARBA" id="ARBA00022833"/>
    </source>
</evidence>
<feature type="domain" description="C2H2-type" evidence="10">
    <location>
        <begin position="390"/>
        <end position="420"/>
    </location>
</feature>
<evidence type="ECO:0000259" key="11">
    <source>
        <dbReference type="PROSITE" id="PS50287"/>
    </source>
</evidence>
<comment type="subcellular location">
    <subcellularLocation>
        <location evidence="1">Nucleus</location>
    </subcellularLocation>
</comment>
<evidence type="ECO:0000313" key="13">
    <source>
        <dbReference type="Proteomes" id="UP001168972"/>
    </source>
</evidence>
<dbReference type="SMART" id="SM00355">
    <property type="entry name" value="ZnF_C2H2"/>
    <property type="match status" value="6"/>
</dbReference>
<evidence type="ECO:0000256" key="2">
    <source>
        <dbReference type="ARBA" id="ARBA00022723"/>
    </source>
</evidence>